<feature type="transmembrane region" description="Helical" evidence="3">
    <location>
        <begin position="379"/>
        <end position="398"/>
    </location>
</feature>
<dbReference type="RefSeq" id="WP_175349414.1">
    <property type="nucleotide sequence ID" value="NZ_JABMCI010000070.1"/>
</dbReference>
<dbReference type="SMART" id="SM00563">
    <property type="entry name" value="PlsC"/>
    <property type="match status" value="1"/>
</dbReference>
<evidence type="ECO:0000259" key="4">
    <source>
        <dbReference type="SMART" id="SM00563"/>
    </source>
</evidence>
<keyword evidence="2 5" id="KW-0012">Acyltransferase</keyword>
<dbReference type="InterPro" id="IPR002123">
    <property type="entry name" value="Plipid/glycerol_acylTrfase"/>
</dbReference>
<dbReference type="EMBL" id="JABMCI010000070">
    <property type="protein sequence ID" value="NUU19557.1"/>
    <property type="molecule type" value="Genomic_DNA"/>
</dbReference>
<keyword evidence="1 5" id="KW-0808">Transferase</keyword>
<proteinExistence type="predicted"/>
<evidence type="ECO:0000313" key="5">
    <source>
        <dbReference type="EMBL" id="NUU19557.1"/>
    </source>
</evidence>
<evidence type="ECO:0000256" key="1">
    <source>
        <dbReference type="ARBA" id="ARBA00022679"/>
    </source>
</evidence>
<organism evidence="5 6">
    <name type="scientific">Cellulomonas humilata</name>
    <dbReference type="NCBI Taxonomy" id="144055"/>
    <lineage>
        <taxon>Bacteria</taxon>
        <taxon>Bacillati</taxon>
        <taxon>Actinomycetota</taxon>
        <taxon>Actinomycetes</taxon>
        <taxon>Micrococcales</taxon>
        <taxon>Cellulomonadaceae</taxon>
        <taxon>Cellulomonas</taxon>
    </lineage>
</organism>
<evidence type="ECO:0000256" key="3">
    <source>
        <dbReference type="SAM" id="Phobius"/>
    </source>
</evidence>
<dbReference type="Proteomes" id="UP000565724">
    <property type="component" value="Unassembled WGS sequence"/>
</dbReference>
<gene>
    <name evidence="5" type="ORF">HP550_20105</name>
</gene>
<sequence length="407" mass="42564">MTARRRVGLPPGFNLAGAARHTFWRNVFHLVGGYKVRGAAPYEAMVIVANHSSHADTPALIAAFPAPYKPVVVAAEDYWFDKAWMRLGLKLAIGAVPVHRKGGGGYAGLVEGAQAVLGTGSSLLVFPEGTRSTDGRLGELRSGAVRIAREFDVPILPVAIVGTHDLLPKGGRLHPGPVEVRLGHPIQPEDLDDDDMSPVVHQLEALLAEGPATWSESRTWQVLHRAMDGKAGMAGAAAWGFAEGISWPVTMEMYLAVVGVANPRRILPAIGWLTAGSVAGVLVTSELTRRGLRPPAPLTTASMRAAASEHMAAGARGVWKQAANGVPVKLYAAAAGDAGIPRLPLAAHTAGARGARALAMGAGIGGAAAIAHPVLRRFYVPYLGVLGLGYAAGLALVIRSWRRKTSG</sequence>
<name>A0A7Y6A4E7_9CELL</name>
<dbReference type="GO" id="GO:0003841">
    <property type="term" value="F:1-acylglycerol-3-phosphate O-acyltransferase activity"/>
    <property type="evidence" value="ECO:0007669"/>
    <property type="project" value="TreeGrafter"/>
</dbReference>
<dbReference type="AlphaFoldDB" id="A0A7Y6A4E7"/>
<dbReference type="PANTHER" id="PTHR10434">
    <property type="entry name" value="1-ACYL-SN-GLYCEROL-3-PHOSPHATE ACYLTRANSFERASE"/>
    <property type="match status" value="1"/>
</dbReference>
<dbReference type="CDD" id="cd07989">
    <property type="entry name" value="LPLAT_AGPAT-like"/>
    <property type="match status" value="1"/>
</dbReference>
<reference evidence="5 6" key="1">
    <citation type="submission" date="2020-05" db="EMBL/GenBank/DDBJ databases">
        <title>Genome Sequencing of Type Strains.</title>
        <authorList>
            <person name="Lemaire J.F."/>
            <person name="Inderbitzin P."/>
            <person name="Gregorio O.A."/>
            <person name="Collins S.B."/>
            <person name="Wespe N."/>
            <person name="Knight-Connoni V."/>
        </authorList>
    </citation>
    <scope>NUCLEOTIDE SEQUENCE [LARGE SCALE GENOMIC DNA]</scope>
    <source>
        <strain evidence="5 6">ATCC 25174</strain>
    </source>
</reference>
<dbReference type="SUPFAM" id="SSF69593">
    <property type="entry name" value="Glycerol-3-phosphate (1)-acyltransferase"/>
    <property type="match status" value="1"/>
</dbReference>
<accession>A0A7Y6A4E7</accession>
<feature type="domain" description="Phospholipid/glycerol acyltransferase" evidence="4">
    <location>
        <begin position="45"/>
        <end position="163"/>
    </location>
</feature>
<evidence type="ECO:0000256" key="2">
    <source>
        <dbReference type="ARBA" id="ARBA00023315"/>
    </source>
</evidence>
<dbReference type="PANTHER" id="PTHR10434:SF11">
    <property type="entry name" value="1-ACYL-SN-GLYCEROL-3-PHOSPHATE ACYLTRANSFERASE"/>
    <property type="match status" value="1"/>
</dbReference>
<keyword evidence="3" id="KW-0472">Membrane</keyword>
<keyword evidence="6" id="KW-1185">Reference proteome</keyword>
<protein>
    <submittedName>
        <fullName evidence="5">1-acyl-sn-glycerol-3-phosphate acyltransferase</fullName>
    </submittedName>
</protein>
<keyword evidence="3" id="KW-1133">Transmembrane helix</keyword>
<keyword evidence="3" id="KW-0812">Transmembrane</keyword>
<evidence type="ECO:0000313" key="6">
    <source>
        <dbReference type="Proteomes" id="UP000565724"/>
    </source>
</evidence>
<comment type="caution">
    <text evidence="5">The sequence shown here is derived from an EMBL/GenBank/DDBJ whole genome shotgun (WGS) entry which is preliminary data.</text>
</comment>
<dbReference type="GO" id="GO:0006654">
    <property type="term" value="P:phosphatidic acid biosynthetic process"/>
    <property type="evidence" value="ECO:0007669"/>
    <property type="project" value="TreeGrafter"/>
</dbReference>
<dbReference type="Pfam" id="PF01553">
    <property type="entry name" value="Acyltransferase"/>
    <property type="match status" value="1"/>
</dbReference>